<dbReference type="NCBIfam" id="NF008946">
    <property type="entry name" value="PRK12293.1"/>
    <property type="match status" value="1"/>
</dbReference>
<dbReference type="GO" id="GO:0005737">
    <property type="term" value="C:cytoplasm"/>
    <property type="evidence" value="ECO:0007669"/>
    <property type="project" value="InterPro"/>
</dbReference>
<dbReference type="EMBL" id="DS990442">
    <property type="protein sequence ID" value="EEQ63414.1"/>
    <property type="molecule type" value="Genomic_DNA"/>
</dbReference>
<dbReference type="InterPro" id="IPR045864">
    <property type="entry name" value="aa-tRNA-synth_II/BPL/LPL"/>
</dbReference>
<dbReference type="HOGENOM" id="CLU_939330_0_0_7"/>
<dbReference type="SUPFAM" id="SSF55681">
    <property type="entry name" value="Class II aaRS and biotin synthetases"/>
    <property type="match status" value="1"/>
</dbReference>
<accession>C5EYR6</accession>
<name>C5EYR6_9HELI</name>
<keyword evidence="2" id="KW-0328">Glycosyltransferase</keyword>
<dbReference type="PANTHER" id="PTHR43707:SF1">
    <property type="entry name" value="HISTIDINE--TRNA LIGASE, MITOCHONDRIAL-RELATED"/>
    <property type="match status" value="1"/>
</dbReference>
<evidence type="ECO:0000313" key="2">
    <source>
        <dbReference type="EMBL" id="EEQ63414.1"/>
    </source>
</evidence>
<feature type="domain" description="Class II Histidinyl-tRNA synthetase (HisRS)-like catalytic core" evidence="1">
    <location>
        <begin position="31"/>
        <end position="286"/>
    </location>
</feature>
<keyword evidence="2" id="KW-0808">Transferase</keyword>
<dbReference type="GO" id="GO:0004821">
    <property type="term" value="F:histidine-tRNA ligase activity"/>
    <property type="evidence" value="ECO:0007669"/>
    <property type="project" value="TreeGrafter"/>
</dbReference>
<proteinExistence type="predicted"/>
<dbReference type="AlphaFoldDB" id="C5EYR6"/>
<evidence type="ECO:0000313" key="3">
    <source>
        <dbReference type="Proteomes" id="UP000003953"/>
    </source>
</evidence>
<keyword evidence="3" id="KW-1185">Reference proteome</keyword>
<dbReference type="GO" id="GO:0006427">
    <property type="term" value="P:histidyl-tRNA aminoacylation"/>
    <property type="evidence" value="ECO:0007669"/>
    <property type="project" value="TreeGrafter"/>
</dbReference>
<dbReference type="eggNOG" id="COG3705">
    <property type="taxonomic scope" value="Bacteria"/>
</dbReference>
<dbReference type="Pfam" id="PF13393">
    <property type="entry name" value="tRNA-synt_His"/>
    <property type="match status" value="1"/>
</dbReference>
<evidence type="ECO:0000259" key="1">
    <source>
        <dbReference type="Pfam" id="PF13393"/>
    </source>
</evidence>
<dbReference type="Proteomes" id="UP000003953">
    <property type="component" value="Unassembled WGS sequence"/>
</dbReference>
<gene>
    <name evidence="2" type="ORF">HPMG_00871</name>
</gene>
<protein>
    <submittedName>
        <fullName evidence="2">ATP phosphoribosyltransferase, regulatory subunit family protein</fullName>
    </submittedName>
</protein>
<reference evidence="3" key="1">
    <citation type="journal article" date="2014" name="Genome Announc.">
        <title>Draft genome sequences of six enterohepatic helicobacter species isolated from humans and one from rhesus macaques.</title>
        <authorList>
            <person name="Shen Z."/>
            <person name="Sheh A."/>
            <person name="Young S.K."/>
            <person name="Abouelliel A."/>
            <person name="Ward D.V."/>
            <person name="Earl A.M."/>
            <person name="Fox J.G."/>
        </authorList>
    </citation>
    <scope>NUCLEOTIDE SEQUENCE [LARGE SCALE GENOMIC DNA]</scope>
    <source>
        <strain evidence="3">MIT 98-5489</strain>
    </source>
</reference>
<dbReference type="InterPro" id="IPR004516">
    <property type="entry name" value="HisRS/HisZ"/>
</dbReference>
<dbReference type="GO" id="GO:0016757">
    <property type="term" value="F:glycosyltransferase activity"/>
    <property type="evidence" value="ECO:0007669"/>
    <property type="project" value="UniProtKB-KW"/>
</dbReference>
<dbReference type="Gene3D" id="3.30.930.10">
    <property type="entry name" value="Bira Bifunctional Protein, Domain 2"/>
    <property type="match status" value="1"/>
</dbReference>
<dbReference type="PANTHER" id="PTHR43707">
    <property type="entry name" value="HISTIDYL-TRNA SYNTHETASE"/>
    <property type="match status" value="1"/>
</dbReference>
<dbReference type="InterPro" id="IPR041715">
    <property type="entry name" value="HisRS-like_core"/>
</dbReference>
<sequence>MQSLENFSRINILILSHEIPQDSKLYFGKSAKIKRDFENLVSKTFYENGYEEILTPSFTYLQHQRDTQSREFVRISNPSNHQIALRNDSTIDAIRLLAPHLKENAIKKKWFYIQPIFVYPTKEIHQIGAENLEERDILPFIEMSLSVLCEIQIKPLLQLSNVKIPKICAKEFGIPLEVFEKNEVGTIQSANAFLSELLEVQDEQSLKAVLEKSPKCLQEELEKLLDLAKQIDYQNKILAPFFYSPMSYYSGMLFRFFLENQTMILGGEYEILEQKACGFGFYTDAIILHLMKEGK</sequence>
<organism evidence="2 3">
    <name type="scientific">Helicobacter pullorum MIT 98-5489</name>
    <dbReference type="NCBI Taxonomy" id="537972"/>
    <lineage>
        <taxon>Bacteria</taxon>
        <taxon>Pseudomonadati</taxon>
        <taxon>Campylobacterota</taxon>
        <taxon>Epsilonproteobacteria</taxon>
        <taxon>Campylobacterales</taxon>
        <taxon>Helicobacteraceae</taxon>
        <taxon>Helicobacter</taxon>
    </lineage>
</organism>